<evidence type="ECO:0000313" key="5">
    <source>
        <dbReference type="Proteomes" id="UP000199656"/>
    </source>
</evidence>
<evidence type="ECO:0000256" key="2">
    <source>
        <dbReference type="PROSITE-ProRule" id="PRU00335"/>
    </source>
</evidence>
<dbReference type="Pfam" id="PF13972">
    <property type="entry name" value="TetR"/>
    <property type="match status" value="1"/>
</dbReference>
<sequence length="193" mass="22303">MQTKDKILEAALALYNSNGVNNITTRHIAASINISAGNLHYHFKHTDDIIQALYDRLSGEFDGIISRIQQANIENLESLSAFAYESFELVYKYRFIFLGFVDIGARIPSIKAAYQQLMRKRKREFKGVFRLLVSNGTFRDDIPDTVWTALVTQIFIVADFWLSNNELTLQLEGKKAINHYTKVFEAMFFPYMR</sequence>
<accession>A0A1H4GFP2</accession>
<proteinExistence type="predicted"/>
<reference evidence="5" key="1">
    <citation type="submission" date="2016-10" db="EMBL/GenBank/DDBJ databases">
        <authorList>
            <person name="Varghese N."/>
            <person name="Submissions S."/>
        </authorList>
    </citation>
    <scope>NUCLEOTIDE SEQUENCE [LARGE SCALE GENOMIC DNA]</scope>
    <source>
        <strain evidence="5">DSM 23920</strain>
    </source>
</reference>
<dbReference type="OrthoDB" id="9787680at2"/>
<dbReference type="Gene3D" id="1.10.357.10">
    <property type="entry name" value="Tetracycline Repressor, domain 2"/>
    <property type="match status" value="1"/>
</dbReference>
<dbReference type="STRING" id="408074.SAMN05660909_05295"/>
<feature type="domain" description="HTH tetR-type" evidence="3">
    <location>
        <begin position="1"/>
        <end position="61"/>
    </location>
</feature>
<dbReference type="AlphaFoldDB" id="A0A1H4GFP2"/>
<dbReference type="PANTHER" id="PTHR30055:SF223">
    <property type="entry name" value="HTH-TYPE TRANSCRIPTIONAL REGULATOR UIDR"/>
    <property type="match status" value="1"/>
</dbReference>
<evidence type="ECO:0000259" key="3">
    <source>
        <dbReference type="PROSITE" id="PS50977"/>
    </source>
</evidence>
<dbReference type="InterPro" id="IPR050109">
    <property type="entry name" value="HTH-type_TetR-like_transc_reg"/>
</dbReference>
<keyword evidence="1 2" id="KW-0238">DNA-binding</keyword>
<evidence type="ECO:0000256" key="1">
    <source>
        <dbReference type="ARBA" id="ARBA00023125"/>
    </source>
</evidence>
<feature type="DNA-binding region" description="H-T-H motif" evidence="2">
    <location>
        <begin position="24"/>
        <end position="43"/>
    </location>
</feature>
<dbReference type="InterPro" id="IPR001647">
    <property type="entry name" value="HTH_TetR"/>
</dbReference>
<keyword evidence="5" id="KW-1185">Reference proteome</keyword>
<dbReference type="RefSeq" id="WP_089765757.1">
    <property type="nucleotide sequence ID" value="NZ_BKAT01000062.1"/>
</dbReference>
<dbReference type="SUPFAM" id="SSF46689">
    <property type="entry name" value="Homeodomain-like"/>
    <property type="match status" value="1"/>
</dbReference>
<protein>
    <submittedName>
        <fullName evidence="4">Transcriptional regulator, TetR family</fullName>
    </submittedName>
</protein>
<dbReference type="InterPro" id="IPR025722">
    <property type="entry name" value="TetR"/>
</dbReference>
<dbReference type="GO" id="GO:0003700">
    <property type="term" value="F:DNA-binding transcription factor activity"/>
    <property type="evidence" value="ECO:0007669"/>
    <property type="project" value="TreeGrafter"/>
</dbReference>
<dbReference type="PRINTS" id="PR00455">
    <property type="entry name" value="HTHTETR"/>
</dbReference>
<organism evidence="4 5">
    <name type="scientific">Chitinophaga terrae</name>
    <name type="common">ex Kim and Jung 2007</name>
    <dbReference type="NCBI Taxonomy" id="408074"/>
    <lineage>
        <taxon>Bacteria</taxon>
        <taxon>Pseudomonadati</taxon>
        <taxon>Bacteroidota</taxon>
        <taxon>Chitinophagia</taxon>
        <taxon>Chitinophagales</taxon>
        <taxon>Chitinophagaceae</taxon>
        <taxon>Chitinophaga</taxon>
    </lineage>
</organism>
<dbReference type="EMBL" id="FNRL01000039">
    <property type="protein sequence ID" value="SEB08409.1"/>
    <property type="molecule type" value="Genomic_DNA"/>
</dbReference>
<dbReference type="PROSITE" id="PS50977">
    <property type="entry name" value="HTH_TETR_2"/>
    <property type="match status" value="1"/>
</dbReference>
<name>A0A1H4GFP2_9BACT</name>
<dbReference type="Proteomes" id="UP000199656">
    <property type="component" value="Unassembled WGS sequence"/>
</dbReference>
<dbReference type="InterPro" id="IPR009057">
    <property type="entry name" value="Homeodomain-like_sf"/>
</dbReference>
<dbReference type="PANTHER" id="PTHR30055">
    <property type="entry name" value="HTH-TYPE TRANSCRIPTIONAL REGULATOR RUTR"/>
    <property type="match status" value="1"/>
</dbReference>
<dbReference type="Pfam" id="PF00440">
    <property type="entry name" value="TetR_N"/>
    <property type="match status" value="1"/>
</dbReference>
<dbReference type="GO" id="GO:0000976">
    <property type="term" value="F:transcription cis-regulatory region binding"/>
    <property type="evidence" value="ECO:0007669"/>
    <property type="project" value="TreeGrafter"/>
</dbReference>
<gene>
    <name evidence="4" type="ORF">SAMN05660909_05295</name>
</gene>
<evidence type="ECO:0000313" key="4">
    <source>
        <dbReference type="EMBL" id="SEB08409.1"/>
    </source>
</evidence>